<accession>A0ABQ8YKF4</accession>
<sequence>MSTSTDLSDIDSINSGSESSELDMEEFDNFVNPDENPKDQNETKNNKKDQNETKKNEKKKNEKKENGMEKKPKPENSETKLDLGLDKEPRVPKNKKKEKKSKHKKKTKNQKKKNSQNPDNPFLEIEETDIWEDLQELLDLNKKQSAQRLVLLDKLQQQRKINLHLKTKEQTLNDFLQDLNFQVDQIKKTFN</sequence>
<reference evidence="2" key="1">
    <citation type="submission" date="2022-08" db="EMBL/GenBank/DDBJ databases">
        <title>Novel sulfate-reducing endosymbionts in the free-living metamonad Anaeramoeba.</title>
        <authorList>
            <person name="Jerlstrom-Hultqvist J."/>
            <person name="Cepicka I."/>
            <person name="Gallot-Lavallee L."/>
            <person name="Salas-Leiva D."/>
            <person name="Curtis B.A."/>
            <person name="Zahonova K."/>
            <person name="Pipaliya S."/>
            <person name="Dacks J."/>
            <person name="Roger A.J."/>
        </authorList>
    </citation>
    <scope>NUCLEOTIDE SEQUENCE</scope>
    <source>
        <strain evidence="2">Schooner1</strain>
    </source>
</reference>
<evidence type="ECO:0000256" key="1">
    <source>
        <dbReference type="SAM" id="MobiDB-lite"/>
    </source>
</evidence>
<dbReference type="Proteomes" id="UP001150062">
    <property type="component" value="Unassembled WGS sequence"/>
</dbReference>
<dbReference type="EMBL" id="JAOAOG010000155">
    <property type="protein sequence ID" value="KAJ6245023.1"/>
    <property type="molecule type" value="Genomic_DNA"/>
</dbReference>
<protein>
    <submittedName>
        <fullName evidence="2">Uncharacterized protein</fullName>
    </submittedName>
</protein>
<feature type="region of interest" description="Disordered" evidence="1">
    <location>
        <begin position="1"/>
        <end position="124"/>
    </location>
</feature>
<comment type="caution">
    <text evidence="2">The sequence shown here is derived from an EMBL/GenBank/DDBJ whole genome shotgun (WGS) entry which is preliminary data.</text>
</comment>
<feature type="compositionally biased region" description="Basic and acidic residues" evidence="1">
    <location>
        <begin position="35"/>
        <end position="91"/>
    </location>
</feature>
<feature type="compositionally biased region" description="Low complexity" evidence="1">
    <location>
        <begin position="1"/>
        <end position="15"/>
    </location>
</feature>
<evidence type="ECO:0000313" key="3">
    <source>
        <dbReference type="Proteomes" id="UP001150062"/>
    </source>
</evidence>
<organism evidence="2 3">
    <name type="scientific">Anaeramoeba flamelloides</name>
    <dbReference type="NCBI Taxonomy" id="1746091"/>
    <lineage>
        <taxon>Eukaryota</taxon>
        <taxon>Metamonada</taxon>
        <taxon>Anaeramoebidae</taxon>
        <taxon>Anaeramoeba</taxon>
    </lineage>
</organism>
<evidence type="ECO:0000313" key="2">
    <source>
        <dbReference type="EMBL" id="KAJ6245023.1"/>
    </source>
</evidence>
<name>A0ABQ8YKF4_9EUKA</name>
<gene>
    <name evidence="2" type="ORF">M0813_20733</name>
</gene>
<proteinExistence type="predicted"/>
<keyword evidence="3" id="KW-1185">Reference proteome</keyword>
<feature type="compositionally biased region" description="Basic residues" evidence="1">
    <location>
        <begin position="92"/>
        <end position="114"/>
    </location>
</feature>